<dbReference type="Proteomes" id="UP000664369">
    <property type="component" value="Unassembled WGS sequence"/>
</dbReference>
<keyword evidence="2" id="KW-1185">Reference proteome</keyword>
<protein>
    <submittedName>
        <fullName evidence="1">Uncharacterized protein</fullName>
    </submittedName>
</protein>
<evidence type="ECO:0000313" key="1">
    <source>
        <dbReference type="EMBL" id="MBO2008591.1"/>
    </source>
</evidence>
<dbReference type="RefSeq" id="WP_208174207.1">
    <property type="nucleotide sequence ID" value="NZ_JAGETZ010000002.1"/>
</dbReference>
<organism evidence="1 2">
    <name type="scientific">Hymenobacter negativus</name>
    <dbReference type="NCBI Taxonomy" id="2795026"/>
    <lineage>
        <taxon>Bacteria</taxon>
        <taxon>Pseudomonadati</taxon>
        <taxon>Bacteroidota</taxon>
        <taxon>Cytophagia</taxon>
        <taxon>Cytophagales</taxon>
        <taxon>Hymenobacteraceae</taxon>
        <taxon>Hymenobacter</taxon>
    </lineage>
</organism>
<dbReference type="EMBL" id="JAGETZ010000002">
    <property type="protein sequence ID" value="MBO2008591.1"/>
    <property type="molecule type" value="Genomic_DNA"/>
</dbReference>
<sequence>MNPQRWTWGLLLAALGAVLAHRPAPPLQPPFVPARPTYFFLQFHLSPASPCSVLT</sequence>
<gene>
    <name evidence="1" type="ORF">J4E00_05975</name>
</gene>
<proteinExistence type="predicted"/>
<comment type="caution">
    <text evidence="1">The sequence shown here is derived from an EMBL/GenBank/DDBJ whole genome shotgun (WGS) entry which is preliminary data.</text>
</comment>
<accession>A0ABS3QBG3</accession>
<reference evidence="1 2" key="1">
    <citation type="submission" date="2021-03" db="EMBL/GenBank/DDBJ databases">
        <authorList>
            <person name="Kim M.K."/>
        </authorList>
    </citation>
    <scope>NUCLEOTIDE SEQUENCE [LARGE SCALE GENOMIC DNA]</scope>
    <source>
        <strain evidence="1 2">BT442</strain>
    </source>
</reference>
<evidence type="ECO:0000313" key="2">
    <source>
        <dbReference type="Proteomes" id="UP000664369"/>
    </source>
</evidence>
<name>A0ABS3QBG3_9BACT</name>